<name>A0A840Q6G9_9PSEU</name>
<dbReference type="InterPro" id="IPR008920">
    <property type="entry name" value="TF_FadR/GntR_C"/>
</dbReference>
<gene>
    <name evidence="5" type="ORF">BJ970_002815</name>
</gene>
<protein>
    <submittedName>
        <fullName evidence="5">DNA-binding FadR family transcriptional regulator</fullName>
    </submittedName>
</protein>
<dbReference type="Pfam" id="PF07729">
    <property type="entry name" value="FCD"/>
    <property type="match status" value="1"/>
</dbReference>
<evidence type="ECO:0000259" key="4">
    <source>
        <dbReference type="SMART" id="SM00895"/>
    </source>
</evidence>
<dbReference type="EMBL" id="JACHIW010000001">
    <property type="protein sequence ID" value="MBB5155281.1"/>
    <property type="molecule type" value="Genomic_DNA"/>
</dbReference>
<keyword evidence="6" id="KW-1185">Reference proteome</keyword>
<dbReference type="Gene3D" id="1.20.120.530">
    <property type="entry name" value="GntR ligand-binding domain-like"/>
    <property type="match status" value="1"/>
</dbReference>
<accession>A0A840Q6G9</accession>
<dbReference type="InterPro" id="IPR011711">
    <property type="entry name" value="GntR_C"/>
</dbReference>
<comment type="caution">
    <text evidence="5">The sequence shown here is derived from an EMBL/GenBank/DDBJ whole genome shotgun (WGS) entry which is preliminary data.</text>
</comment>
<sequence length="191" mass="21629">MGAGAVRTYEQVLAQIEQRMLDGLLAPDRLPVNRSSRNSSASAARHCACWKRLASSKFTRSRSRKRDRIRRPPRGGFAILLKMQLALGHFSDTDVLRTRLMLEEWVADAARYATAEDYEALRGILDQMDGLELTARDFNRLDTEFQVRIAEFTGNSLDSYLMSSLRRPFTADDRCLRAVGRLACDREGRAG</sequence>
<dbReference type="SUPFAM" id="SSF48008">
    <property type="entry name" value="GntR ligand-binding domain-like"/>
    <property type="match status" value="1"/>
</dbReference>
<dbReference type="AlphaFoldDB" id="A0A840Q6G9"/>
<dbReference type="Proteomes" id="UP000584374">
    <property type="component" value="Unassembled WGS sequence"/>
</dbReference>
<keyword evidence="3" id="KW-0804">Transcription</keyword>
<evidence type="ECO:0000256" key="3">
    <source>
        <dbReference type="ARBA" id="ARBA00023163"/>
    </source>
</evidence>
<dbReference type="SMART" id="SM00895">
    <property type="entry name" value="FCD"/>
    <property type="match status" value="1"/>
</dbReference>
<keyword evidence="2 5" id="KW-0238">DNA-binding</keyword>
<dbReference type="RefSeq" id="WP_184726652.1">
    <property type="nucleotide sequence ID" value="NZ_JACHIW010000001.1"/>
</dbReference>
<proteinExistence type="predicted"/>
<evidence type="ECO:0000256" key="2">
    <source>
        <dbReference type="ARBA" id="ARBA00023125"/>
    </source>
</evidence>
<organism evidence="5 6">
    <name type="scientific">Saccharopolyspora phatthalungensis</name>
    <dbReference type="NCBI Taxonomy" id="664693"/>
    <lineage>
        <taxon>Bacteria</taxon>
        <taxon>Bacillati</taxon>
        <taxon>Actinomycetota</taxon>
        <taxon>Actinomycetes</taxon>
        <taxon>Pseudonocardiales</taxon>
        <taxon>Pseudonocardiaceae</taxon>
        <taxon>Saccharopolyspora</taxon>
    </lineage>
</organism>
<dbReference type="GO" id="GO:0003677">
    <property type="term" value="F:DNA binding"/>
    <property type="evidence" value="ECO:0007669"/>
    <property type="project" value="UniProtKB-KW"/>
</dbReference>
<evidence type="ECO:0000313" key="5">
    <source>
        <dbReference type="EMBL" id="MBB5155281.1"/>
    </source>
</evidence>
<evidence type="ECO:0000313" key="6">
    <source>
        <dbReference type="Proteomes" id="UP000584374"/>
    </source>
</evidence>
<keyword evidence="1" id="KW-0805">Transcription regulation</keyword>
<reference evidence="5 6" key="1">
    <citation type="submission" date="2020-08" db="EMBL/GenBank/DDBJ databases">
        <title>Sequencing the genomes of 1000 actinobacteria strains.</title>
        <authorList>
            <person name="Klenk H.-P."/>
        </authorList>
    </citation>
    <scope>NUCLEOTIDE SEQUENCE [LARGE SCALE GENOMIC DNA]</scope>
    <source>
        <strain evidence="5 6">DSM 45584</strain>
    </source>
</reference>
<evidence type="ECO:0000256" key="1">
    <source>
        <dbReference type="ARBA" id="ARBA00023015"/>
    </source>
</evidence>
<feature type="domain" description="GntR C-terminal" evidence="4">
    <location>
        <begin position="94"/>
        <end position="182"/>
    </location>
</feature>